<keyword evidence="4 7" id="KW-0285">Flavoprotein</keyword>
<dbReference type="PANTHER" id="PTHR42809:SF1">
    <property type="entry name" value="FLAVODOXIN 1"/>
    <property type="match status" value="1"/>
</dbReference>
<evidence type="ECO:0000313" key="9">
    <source>
        <dbReference type="EMBL" id="MBE2985978.1"/>
    </source>
</evidence>
<dbReference type="PANTHER" id="PTHR42809">
    <property type="entry name" value="FLAVODOXIN 2"/>
    <property type="match status" value="1"/>
</dbReference>
<evidence type="ECO:0000259" key="8">
    <source>
        <dbReference type="PROSITE" id="PS50902"/>
    </source>
</evidence>
<evidence type="ECO:0000313" key="11">
    <source>
        <dbReference type="Proteomes" id="UP000650616"/>
    </source>
</evidence>
<evidence type="ECO:0000256" key="7">
    <source>
        <dbReference type="PIRNR" id="PIRNR038996"/>
    </source>
</evidence>
<gene>
    <name evidence="9" type="ORF">CCAL12919_02340</name>
    <name evidence="10" type="ORF">CCAL9337_04525</name>
</gene>
<evidence type="ECO:0000256" key="6">
    <source>
        <dbReference type="ARBA" id="ARBA00022982"/>
    </source>
</evidence>
<dbReference type="RefSeq" id="WP_170016081.1">
    <property type="nucleotide sequence ID" value="NZ_CP012545.1"/>
</dbReference>
<keyword evidence="11" id="KW-1185">Reference proteome</keyword>
<reference evidence="10 11" key="1">
    <citation type="submission" date="2015-08" db="EMBL/GenBank/DDBJ databases">
        <title>Comparative genomics of the Campylobacter concisus group.</title>
        <authorList>
            <person name="Yee E."/>
            <person name="Chapman M.H."/>
            <person name="Huynh S."/>
            <person name="Bono J.L."/>
            <person name="On S.L."/>
            <person name="St Leger J."/>
            <person name="Foster G."/>
            <person name="Parker C.T."/>
            <person name="Miller W.G."/>
        </authorList>
    </citation>
    <scope>NUCLEOTIDE SEQUENCE [LARGE SCALE GENOMIC DNA]</scope>
    <source>
        <strain evidence="10 11">RM9337</strain>
    </source>
</reference>
<name>A0AAW3ZT83_9BACT</name>
<comment type="function">
    <text evidence="7">Low-potential electron donor to a number of redox enzymes.</text>
</comment>
<evidence type="ECO:0000256" key="1">
    <source>
        <dbReference type="ARBA" id="ARBA00001917"/>
    </source>
</evidence>
<dbReference type="PROSITE" id="PS50902">
    <property type="entry name" value="FLAVODOXIN_LIKE"/>
    <property type="match status" value="1"/>
</dbReference>
<dbReference type="PIRSF" id="PIRSF038996">
    <property type="entry name" value="FldA"/>
    <property type="match status" value="1"/>
</dbReference>
<evidence type="ECO:0000313" key="10">
    <source>
        <dbReference type="EMBL" id="MBE3607997.1"/>
    </source>
</evidence>
<dbReference type="GO" id="GO:0010181">
    <property type="term" value="F:FMN binding"/>
    <property type="evidence" value="ECO:0007669"/>
    <property type="project" value="UniProtKB-UniRule"/>
</dbReference>
<dbReference type="EMBL" id="LIWG01000004">
    <property type="protein sequence ID" value="MBE3607997.1"/>
    <property type="molecule type" value="Genomic_DNA"/>
</dbReference>
<dbReference type="InterPro" id="IPR050619">
    <property type="entry name" value="Flavodoxin"/>
</dbReference>
<dbReference type="GO" id="GO:0009055">
    <property type="term" value="F:electron transfer activity"/>
    <property type="evidence" value="ECO:0007669"/>
    <property type="project" value="UniProtKB-UniRule"/>
</dbReference>
<dbReference type="InterPro" id="IPR008254">
    <property type="entry name" value="Flavodoxin/NO_synth"/>
</dbReference>
<dbReference type="AlphaFoldDB" id="A0AAW3ZT83"/>
<dbReference type="InterPro" id="IPR010086">
    <property type="entry name" value="Flavodoxin_lc"/>
</dbReference>
<proteinExistence type="inferred from homology"/>
<dbReference type="Proteomes" id="UP000650616">
    <property type="component" value="Unassembled WGS sequence"/>
</dbReference>
<evidence type="ECO:0000313" key="12">
    <source>
        <dbReference type="Proteomes" id="UP001318760"/>
    </source>
</evidence>
<protein>
    <recommendedName>
        <fullName evidence="7">Flavodoxin</fullName>
    </recommendedName>
</protein>
<comment type="caution">
    <text evidence="10">The sequence shown here is derived from an EMBL/GenBank/DDBJ whole genome shotgun (WGS) entry which is preliminary data.</text>
</comment>
<evidence type="ECO:0000256" key="2">
    <source>
        <dbReference type="ARBA" id="ARBA00005267"/>
    </source>
</evidence>
<sequence>MSKVAIFYATGKGDTKKACEYLGGKLNAKILPVNEATRAVFEEQDVLILASSSYGFGELHDDWKNKLNELKEANLKGKKVAIVAVGNQERHADSFVSGVVDFLPCIKDAILIGQSELDGYKFDSSSAFINGKFIGLALDTKGDKEYEARIDKWVVALKEQI</sequence>
<organism evidence="10 11">
    <name type="scientific">Campylobacter californiensis</name>
    <dbReference type="NCBI Taxonomy" id="1032243"/>
    <lineage>
        <taxon>Bacteria</taxon>
        <taxon>Pseudomonadati</taxon>
        <taxon>Campylobacterota</taxon>
        <taxon>Epsilonproteobacteria</taxon>
        <taxon>Campylobacterales</taxon>
        <taxon>Campylobacteraceae</taxon>
        <taxon>Campylobacter</taxon>
    </lineage>
</organism>
<evidence type="ECO:0000256" key="4">
    <source>
        <dbReference type="ARBA" id="ARBA00022630"/>
    </source>
</evidence>
<comment type="similarity">
    <text evidence="2 7">Belongs to the flavodoxin family.</text>
</comment>
<dbReference type="InterPro" id="IPR029039">
    <property type="entry name" value="Flavoprotein-like_sf"/>
</dbReference>
<reference evidence="9 12" key="2">
    <citation type="submission" date="2020-10" db="EMBL/GenBank/DDBJ databases">
        <title>Campylobacter californiensis sp. nov. isolated from cattle and feral swine in California.</title>
        <authorList>
            <person name="Miller W.G."/>
        </authorList>
    </citation>
    <scope>NUCLEOTIDE SEQUENCE [LARGE SCALE GENOMIC DNA]</scope>
    <source>
        <strain evidence="9 12">RM12919</strain>
    </source>
</reference>
<keyword evidence="6 7" id="KW-0249">Electron transport</keyword>
<dbReference type="Proteomes" id="UP001318760">
    <property type="component" value="Unassembled WGS sequence"/>
</dbReference>
<dbReference type="SUPFAM" id="SSF52218">
    <property type="entry name" value="Flavoproteins"/>
    <property type="match status" value="1"/>
</dbReference>
<keyword evidence="5 7" id="KW-0288">FMN</keyword>
<feature type="domain" description="Flavodoxin-like" evidence="8">
    <location>
        <begin position="4"/>
        <end position="158"/>
    </location>
</feature>
<evidence type="ECO:0000256" key="3">
    <source>
        <dbReference type="ARBA" id="ARBA00022448"/>
    </source>
</evidence>
<dbReference type="EMBL" id="JADBHS010000003">
    <property type="protein sequence ID" value="MBE2985978.1"/>
    <property type="molecule type" value="Genomic_DNA"/>
</dbReference>
<dbReference type="Gene3D" id="3.40.50.360">
    <property type="match status" value="1"/>
</dbReference>
<accession>A0AAW3ZT83</accession>
<keyword evidence="3 7" id="KW-0813">Transport</keyword>
<comment type="cofactor">
    <cofactor evidence="1 7">
        <name>FMN</name>
        <dbReference type="ChEBI" id="CHEBI:58210"/>
    </cofactor>
</comment>
<evidence type="ECO:0000256" key="5">
    <source>
        <dbReference type="ARBA" id="ARBA00022643"/>
    </source>
</evidence>
<dbReference type="Pfam" id="PF00258">
    <property type="entry name" value="Flavodoxin_1"/>
    <property type="match status" value="1"/>
</dbReference>